<dbReference type="InterPro" id="IPR008927">
    <property type="entry name" value="6-PGluconate_DH-like_C_sf"/>
</dbReference>
<keyword evidence="2" id="KW-0520">NAD</keyword>
<dbReference type="GO" id="GO:0009026">
    <property type="term" value="F:tagaturonate reductase activity"/>
    <property type="evidence" value="ECO:0007669"/>
    <property type="project" value="UniProtKB-EC"/>
</dbReference>
<evidence type="ECO:0000256" key="1">
    <source>
        <dbReference type="ARBA" id="ARBA00023002"/>
    </source>
</evidence>
<feature type="domain" description="Mannitol dehydrogenase C-terminal" evidence="5">
    <location>
        <begin position="287"/>
        <end position="483"/>
    </location>
</feature>
<evidence type="ECO:0000313" key="6">
    <source>
        <dbReference type="EMBL" id="WAH38046.1"/>
    </source>
</evidence>
<keyword evidence="1 6" id="KW-0560">Oxidoreductase</keyword>
<dbReference type="Pfam" id="PF01232">
    <property type="entry name" value="Mannitol_dh"/>
    <property type="match status" value="1"/>
</dbReference>
<keyword evidence="7" id="KW-1185">Reference proteome</keyword>
<dbReference type="Gene3D" id="1.10.1040.10">
    <property type="entry name" value="N-(1-d-carboxylethyl)-l-norvaline Dehydrogenase, domain 2"/>
    <property type="match status" value="1"/>
</dbReference>
<gene>
    <name evidence="6" type="ORF">NZD86_06035</name>
</gene>
<evidence type="ECO:0000256" key="2">
    <source>
        <dbReference type="ARBA" id="ARBA00023027"/>
    </source>
</evidence>
<evidence type="ECO:0000256" key="3">
    <source>
        <dbReference type="ARBA" id="ARBA00048615"/>
    </source>
</evidence>
<dbReference type="EC" id="1.1.1.58" evidence="6"/>
<dbReference type="InterPro" id="IPR036291">
    <property type="entry name" value="NAD(P)-bd_dom_sf"/>
</dbReference>
<evidence type="ECO:0000313" key="7">
    <source>
        <dbReference type="Proteomes" id="UP001164803"/>
    </source>
</evidence>
<evidence type="ECO:0000259" key="4">
    <source>
        <dbReference type="Pfam" id="PF01232"/>
    </source>
</evidence>
<dbReference type="Pfam" id="PF08125">
    <property type="entry name" value="Mannitol_dh_C"/>
    <property type="match status" value="1"/>
</dbReference>
<feature type="domain" description="Mannitol dehydrogenase N-terminal" evidence="4">
    <location>
        <begin position="28"/>
        <end position="268"/>
    </location>
</feature>
<dbReference type="InterPro" id="IPR013328">
    <property type="entry name" value="6PGD_dom2"/>
</dbReference>
<dbReference type="Gene3D" id="3.40.50.720">
    <property type="entry name" value="NAD(P)-binding Rossmann-like Domain"/>
    <property type="match status" value="1"/>
</dbReference>
<dbReference type="Proteomes" id="UP001164803">
    <property type="component" value="Chromosome"/>
</dbReference>
<dbReference type="PANTHER" id="PTHR30524:SF0">
    <property type="entry name" value="ALTRONATE OXIDOREDUCTASE-RELATED"/>
    <property type="match status" value="1"/>
</dbReference>
<sequence>MELSRAFLHMSSPAGTCDTDVALSYPERVLQIGEGNFLRAFTGWAIHLLNQNGAFCGRIVVVAPRPSGADNIAKINRQDGLYTVWLRGIEGGQNVDHAEIVTSVSRGIDPYRQWDDFLRCAESRDIDIVISNTTEAGMTYTEEVYDPAKPLASFPGKLTAYLYHRYLHFQGDPDTGLTILPCELVEHNGELLKEIVLRHASEWGLSQDFRAWVQSANHFCNTLVDRIVTGFPDECDRQLFTERTGYEDALLTVGEPFFLWAIEAGESLRERLPGQRFGINIRVAQSITPYTLTKVRILNGAHTAMSAVALLEGIQTVGEVMADPTVKDFIVGIIQDEVIPVLSHHGVSEADSNAFAQSVIERFENPFIHHEIANLALNGLSKIGARIVPTIVEYEQLTGDAPSLLSISFAAQLLYYRDVAKYQSVVRDNLAHVRLIQDVWSQERQLVLDETVRRLLAMDSIWGLDLCSVTGLTAKVTEAISQIRAEGVKNSIRQHRNSEFGLVD</sequence>
<dbReference type="InterPro" id="IPR000669">
    <property type="entry name" value="Mannitol_DH"/>
</dbReference>
<dbReference type="NCBIfam" id="NF002969">
    <property type="entry name" value="PRK03643.1"/>
    <property type="match status" value="1"/>
</dbReference>
<evidence type="ECO:0000259" key="5">
    <source>
        <dbReference type="Pfam" id="PF08125"/>
    </source>
</evidence>
<dbReference type="RefSeq" id="WP_268045592.1">
    <property type="nucleotide sequence ID" value="NZ_CP104064.1"/>
</dbReference>
<protein>
    <submittedName>
        <fullName evidence="6">Tagaturonate reductase</fullName>
        <ecNumber evidence="6">1.1.1.58</ecNumber>
    </submittedName>
</protein>
<name>A0ABY6Z6Z5_9BACL</name>
<comment type="catalytic activity">
    <reaction evidence="3">
        <text>D-mannitol 1-phosphate + NAD(+) = beta-D-fructose 6-phosphate + NADH + H(+)</text>
        <dbReference type="Rhea" id="RHEA:19661"/>
        <dbReference type="ChEBI" id="CHEBI:15378"/>
        <dbReference type="ChEBI" id="CHEBI:57540"/>
        <dbReference type="ChEBI" id="CHEBI:57634"/>
        <dbReference type="ChEBI" id="CHEBI:57945"/>
        <dbReference type="ChEBI" id="CHEBI:61381"/>
        <dbReference type="EC" id="1.1.1.17"/>
    </reaction>
</comment>
<dbReference type="SUPFAM" id="SSF48179">
    <property type="entry name" value="6-phosphogluconate dehydrogenase C-terminal domain-like"/>
    <property type="match status" value="1"/>
</dbReference>
<dbReference type="PRINTS" id="PR00084">
    <property type="entry name" value="MTLDHDRGNASE"/>
</dbReference>
<dbReference type="InterPro" id="IPR013118">
    <property type="entry name" value="Mannitol_DH_C"/>
</dbReference>
<dbReference type="SUPFAM" id="SSF51735">
    <property type="entry name" value="NAD(P)-binding Rossmann-fold domains"/>
    <property type="match status" value="1"/>
</dbReference>
<dbReference type="EMBL" id="CP104064">
    <property type="protein sequence ID" value="WAH38046.1"/>
    <property type="molecule type" value="Genomic_DNA"/>
</dbReference>
<organism evidence="6 7">
    <name type="scientific">Alicyclobacillus dauci</name>
    <dbReference type="NCBI Taxonomy" id="1475485"/>
    <lineage>
        <taxon>Bacteria</taxon>
        <taxon>Bacillati</taxon>
        <taxon>Bacillota</taxon>
        <taxon>Bacilli</taxon>
        <taxon>Bacillales</taxon>
        <taxon>Alicyclobacillaceae</taxon>
        <taxon>Alicyclobacillus</taxon>
    </lineage>
</organism>
<dbReference type="InterPro" id="IPR013131">
    <property type="entry name" value="Mannitol_DH_N"/>
</dbReference>
<reference evidence="6" key="1">
    <citation type="submission" date="2022-08" db="EMBL/GenBank/DDBJ databases">
        <title>Alicyclobacillus dauci DSM2870, complete genome.</title>
        <authorList>
            <person name="Wang Q."/>
            <person name="Cai R."/>
            <person name="Wang Z."/>
        </authorList>
    </citation>
    <scope>NUCLEOTIDE SEQUENCE</scope>
    <source>
        <strain evidence="6">DSM 28700</strain>
    </source>
</reference>
<proteinExistence type="predicted"/>
<dbReference type="PANTHER" id="PTHR30524">
    <property type="entry name" value="MANNITOL-1-PHOSPHATE 5-DEHYDROGENASE"/>
    <property type="match status" value="1"/>
</dbReference>
<accession>A0ABY6Z6Z5</accession>